<organism evidence="2 3">
    <name type="scientific">Vulcanimicrobium alpinum</name>
    <dbReference type="NCBI Taxonomy" id="3016050"/>
    <lineage>
        <taxon>Bacteria</taxon>
        <taxon>Bacillati</taxon>
        <taxon>Vulcanimicrobiota</taxon>
        <taxon>Vulcanimicrobiia</taxon>
        <taxon>Vulcanimicrobiales</taxon>
        <taxon>Vulcanimicrobiaceae</taxon>
        <taxon>Vulcanimicrobium</taxon>
    </lineage>
</organism>
<dbReference type="AlphaFoldDB" id="A0AAN1XYZ3"/>
<dbReference type="InterPro" id="IPR021279">
    <property type="entry name" value="DUF2721"/>
</dbReference>
<evidence type="ECO:0008006" key="4">
    <source>
        <dbReference type="Google" id="ProtNLM"/>
    </source>
</evidence>
<gene>
    <name evidence="2" type="ORF">WPS_25720</name>
</gene>
<sequence length="152" mass="15929">MTPALAIISAMITPALLILASASLVASALVRLARAVDRVRALMAAIAEGSYARLGTDAAALDGWLVRFEMRALYAERAIALFFGAVAIFIAGCLAIAIDRAAGNTLTWLPVSLIIVGMLALLGGAFAMVAESRLGGDQIHDEVRIARARIRP</sequence>
<dbReference type="EMBL" id="AP025523">
    <property type="protein sequence ID" value="BDE07296.1"/>
    <property type="molecule type" value="Genomic_DNA"/>
</dbReference>
<evidence type="ECO:0000313" key="2">
    <source>
        <dbReference type="EMBL" id="BDE07296.1"/>
    </source>
</evidence>
<feature type="transmembrane region" description="Helical" evidence="1">
    <location>
        <begin position="110"/>
        <end position="130"/>
    </location>
</feature>
<dbReference type="Proteomes" id="UP001317532">
    <property type="component" value="Chromosome"/>
</dbReference>
<evidence type="ECO:0000256" key="1">
    <source>
        <dbReference type="SAM" id="Phobius"/>
    </source>
</evidence>
<evidence type="ECO:0000313" key="3">
    <source>
        <dbReference type="Proteomes" id="UP001317532"/>
    </source>
</evidence>
<keyword evidence="3" id="KW-1185">Reference proteome</keyword>
<feature type="transmembrane region" description="Helical" evidence="1">
    <location>
        <begin position="6"/>
        <end position="30"/>
    </location>
</feature>
<keyword evidence="1" id="KW-0812">Transmembrane</keyword>
<keyword evidence="1" id="KW-1133">Transmembrane helix</keyword>
<feature type="transmembrane region" description="Helical" evidence="1">
    <location>
        <begin position="78"/>
        <end position="98"/>
    </location>
</feature>
<reference evidence="2 3" key="1">
    <citation type="journal article" date="2022" name="ISME Commun">
        <title>Vulcanimicrobium alpinus gen. nov. sp. nov., the first cultivated representative of the candidate phylum 'Eremiobacterota', is a metabolically versatile aerobic anoxygenic phototroph.</title>
        <authorList>
            <person name="Yabe S."/>
            <person name="Muto K."/>
            <person name="Abe K."/>
            <person name="Yokota A."/>
            <person name="Staudigel H."/>
            <person name="Tebo B.M."/>
        </authorList>
    </citation>
    <scope>NUCLEOTIDE SEQUENCE [LARGE SCALE GENOMIC DNA]</scope>
    <source>
        <strain evidence="2 3">WC8-2</strain>
    </source>
</reference>
<dbReference type="RefSeq" id="WP_317994899.1">
    <property type="nucleotide sequence ID" value="NZ_AP025523.1"/>
</dbReference>
<name>A0AAN1XYZ3_UNVUL</name>
<accession>A0AAN1XYZ3</accession>
<proteinExistence type="predicted"/>
<dbReference type="Pfam" id="PF11026">
    <property type="entry name" value="DUF2721"/>
    <property type="match status" value="1"/>
</dbReference>
<protein>
    <recommendedName>
        <fullName evidence="4">DUF2721 domain-containing protein</fullName>
    </recommendedName>
</protein>
<dbReference type="KEGG" id="vab:WPS_25720"/>
<keyword evidence="1" id="KW-0472">Membrane</keyword>